<protein>
    <submittedName>
        <fullName evidence="1">Uncharacterized protein</fullName>
    </submittedName>
</protein>
<accession>A0ACB9P1N4</accession>
<reference evidence="2" key="1">
    <citation type="journal article" date="2023" name="Front. Plant Sci.">
        <title>Chromosomal-level genome assembly of Melastoma candidum provides insights into trichome evolution.</title>
        <authorList>
            <person name="Zhong Y."/>
            <person name="Wu W."/>
            <person name="Sun C."/>
            <person name="Zou P."/>
            <person name="Liu Y."/>
            <person name="Dai S."/>
            <person name="Zhou R."/>
        </authorList>
    </citation>
    <scope>NUCLEOTIDE SEQUENCE [LARGE SCALE GENOMIC DNA]</scope>
</reference>
<name>A0ACB9P1N4_9MYRT</name>
<evidence type="ECO:0000313" key="1">
    <source>
        <dbReference type="EMBL" id="KAI4342835.1"/>
    </source>
</evidence>
<dbReference type="EMBL" id="CM042886">
    <property type="protein sequence ID" value="KAI4342835.1"/>
    <property type="molecule type" value="Genomic_DNA"/>
</dbReference>
<comment type="caution">
    <text evidence="1">The sequence shown here is derived from an EMBL/GenBank/DDBJ whole genome shotgun (WGS) entry which is preliminary data.</text>
</comment>
<gene>
    <name evidence="1" type="ORF">MLD38_027405</name>
</gene>
<sequence>MAKKMEPFGFQSLASFREARGIATYSPGNGSVALMSPFQTGNLFHAIRNASMAAAKKHEMGSDDEEHEPVVAGRKKEASPEDCDQAVAGLSSAKAKAKAKQVQDSSKAAPTILRRVWATILGIGPALRVVASMSREDWANKLVHWKGEFVSTLQHYWLGTKLLWADVRISSRLLIKLANGKSLSRRERQQLTRTTADIFRLVPFAVFIIVPFMEFLLPVFLKLFPNMLPSTFQDKMKEQEALKRRLQARIGYARFLQDTVKEMAKEIQNSRSGEIKQTAEDLDEFLNKVRTGAQVSNEEILSFAKLFNDELTLDNISRPRLVNMCKYMGISPFGTDHYLRYMLRKRLQRIKEDDKLIQAEGIESLSEAELREDCRERGMLGILSVEEMRQQLRDWLDLSLNHSVPSSLLILSRAFTVSGKVKPEEAVGATLSSLPDEVVDTVGINTLPSEDSLSERRRKLEYLAMQEELIKEEEEKEEEKSSIQEAIGSEEDVALREMMSRTAEEAQELARARAVEKNEELCEISRALAVLASASSVSSEREEFLQLVNKEIELYNSMVDKEGTENEKDAMRAYIAAREDSSPSSEVAGHEVSSALIDKVDAMLQNLEKEIDNVDAVIGDRWRILDRDYDGKVTPEEVASAALYLKSTLGKEGVQELISNLSKDGDGKILVEDIVRLGSRTDETDTADGFRG</sequence>
<keyword evidence="2" id="KW-1185">Reference proteome</keyword>
<evidence type="ECO:0000313" key="2">
    <source>
        <dbReference type="Proteomes" id="UP001057402"/>
    </source>
</evidence>
<proteinExistence type="predicted"/>
<dbReference type="Proteomes" id="UP001057402">
    <property type="component" value="Chromosome 7"/>
</dbReference>
<organism evidence="1 2">
    <name type="scientific">Melastoma candidum</name>
    <dbReference type="NCBI Taxonomy" id="119954"/>
    <lineage>
        <taxon>Eukaryota</taxon>
        <taxon>Viridiplantae</taxon>
        <taxon>Streptophyta</taxon>
        <taxon>Embryophyta</taxon>
        <taxon>Tracheophyta</taxon>
        <taxon>Spermatophyta</taxon>
        <taxon>Magnoliopsida</taxon>
        <taxon>eudicotyledons</taxon>
        <taxon>Gunneridae</taxon>
        <taxon>Pentapetalae</taxon>
        <taxon>rosids</taxon>
        <taxon>malvids</taxon>
        <taxon>Myrtales</taxon>
        <taxon>Melastomataceae</taxon>
        <taxon>Melastomatoideae</taxon>
        <taxon>Melastomateae</taxon>
        <taxon>Melastoma</taxon>
    </lineage>
</organism>